<dbReference type="Proteomes" id="UP000324800">
    <property type="component" value="Unassembled WGS sequence"/>
</dbReference>
<dbReference type="EMBL" id="SNRW01010582">
    <property type="protein sequence ID" value="KAA6376354.1"/>
    <property type="molecule type" value="Genomic_DNA"/>
</dbReference>
<comment type="caution">
    <text evidence="1">The sequence shown here is derived from an EMBL/GenBank/DDBJ whole genome shotgun (WGS) entry which is preliminary data.</text>
</comment>
<gene>
    <name evidence="1" type="ORF">EZS28_028120</name>
</gene>
<evidence type="ECO:0000313" key="1">
    <source>
        <dbReference type="EMBL" id="KAA6376354.1"/>
    </source>
</evidence>
<protein>
    <submittedName>
        <fullName evidence="1">Uncharacterized protein</fullName>
    </submittedName>
</protein>
<proteinExistence type="predicted"/>
<accession>A0A5J4V1D5</accession>
<organism evidence="1 2">
    <name type="scientific">Streblomastix strix</name>
    <dbReference type="NCBI Taxonomy" id="222440"/>
    <lineage>
        <taxon>Eukaryota</taxon>
        <taxon>Metamonada</taxon>
        <taxon>Preaxostyla</taxon>
        <taxon>Oxymonadida</taxon>
        <taxon>Streblomastigidae</taxon>
        <taxon>Streblomastix</taxon>
    </lineage>
</organism>
<dbReference type="AlphaFoldDB" id="A0A5J4V1D5"/>
<reference evidence="1 2" key="1">
    <citation type="submission" date="2019-03" db="EMBL/GenBank/DDBJ databases">
        <title>Single cell metagenomics reveals metabolic interactions within the superorganism composed of flagellate Streblomastix strix and complex community of Bacteroidetes bacteria on its surface.</title>
        <authorList>
            <person name="Treitli S.C."/>
            <person name="Kolisko M."/>
            <person name="Husnik F."/>
            <person name="Keeling P."/>
            <person name="Hampl V."/>
        </authorList>
    </citation>
    <scope>NUCLEOTIDE SEQUENCE [LARGE SCALE GENOMIC DNA]</scope>
    <source>
        <strain evidence="1">ST1C</strain>
    </source>
</reference>
<evidence type="ECO:0000313" key="2">
    <source>
        <dbReference type="Proteomes" id="UP000324800"/>
    </source>
</evidence>
<name>A0A5J4V1D5_9EUKA</name>
<sequence length="157" mass="18167">MDCWRLSNVMNRANVVGVMSSQQHKFIRYMRNSRNTCGKMYMLWSVSDVDKIYFIEGDADSAYCAVGVTTSDLLDEKKILGLAIEKEGTEMKALAHKNYYIKSNKRLKMGQIKYIIEIAETNSQEAVIQLMNMLEEQRRYKNNSIVSTFLAFPWDVP</sequence>